<evidence type="ECO:0000313" key="2">
    <source>
        <dbReference type="Proteomes" id="UP000615446"/>
    </source>
</evidence>
<proteinExistence type="predicted"/>
<comment type="caution">
    <text evidence="1">The sequence shown here is derived from an EMBL/GenBank/DDBJ whole genome shotgun (WGS) entry which is preliminary data.</text>
</comment>
<name>A0A8H3R0C6_9GLOM</name>
<gene>
    <name evidence="1" type="ORF">RCL2_002565600</name>
</gene>
<protein>
    <submittedName>
        <fullName evidence="1">Uncharacterized protein</fullName>
    </submittedName>
</protein>
<evidence type="ECO:0000313" key="1">
    <source>
        <dbReference type="EMBL" id="GES99140.1"/>
    </source>
</evidence>
<dbReference type="AlphaFoldDB" id="A0A8H3R0C6"/>
<accession>A0A8H3R0C6</accession>
<dbReference type="Proteomes" id="UP000615446">
    <property type="component" value="Unassembled WGS sequence"/>
</dbReference>
<organism evidence="1 2">
    <name type="scientific">Rhizophagus clarus</name>
    <dbReference type="NCBI Taxonomy" id="94130"/>
    <lineage>
        <taxon>Eukaryota</taxon>
        <taxon>Fungi</taxon>
        <taxon>Fungi incertae sedis</taxon>
        <taxon>Mucoromycota</taxon>
        <taxon>Glomeromycotina</taxon>
        <taxon>Glomeromycetes</taxon>
        <taxon>Glomerales</taxon>
        <taxon>Glomeraceae</taxon>
        <taxon>Rhizophagus</taxon>
    </lineage>
</organism>
<sequence length="72" mass="7894">MNQEYDNSNSAIELVNNGDKLNDKLGESDELNKVDELSKSYELSESLSGSDELGESVNGDISVNYVLVSNKH</sequence>
<dbReference type="EMBL" id="BLAL01000278">
    <property type="protein sequence ID" value="GES99140.1"/>
    <property type="molecule type" value="Genomic_DNA"/>
</dbReference>
<reference evidence="1" key="1">
    <citation type="submission" date="2019-10" db="EMBL/GenBank/DDBJ databases">
        <title>Conservation and host-specific expression of non-tandemly repeated heterogenous ribosome RNA gene in arbuscular mycorrhizal fungi.</title>
        <authorList>
            <person name="Maeda T."/>
            <person name="Kobayashi Y."/>
            <person name="Nakagawa T."/>
            <person name="Ezawa T."/>
            <person name="Yamaguchi K."/>
            <person name="Bino T."/>
            <person name="Nishimoto Y."/>
            <person name="Shigenobu S."/>
            <person name="Kawaguchi M."/>
        </authorList>
    </citation>
    <scope>NUCLEOTIDE SEQUENCE</scope>
    <source>
        <strain evidence="1">HR1</strain>
    </source>
</reference>